<gene>
    <name evidence="2" type="ORF">ACFP81_03445</name>
</gene>
<dbReference type="InterPro" id="IPR001763">
    <property type="entry name" value="Rhodanese-like_dom"/>
</dbReference>
<dbReference type="SUPFAM" id="SSF52821">
    <property type="entry name" value="Rhodanese/Cell cycle control phosphatase"/>
    <property type="match status" value="1"/>
</dbReference>
<evidence type="ECO:0000313" key="2">
    <source>
        <dbReference type="EMBL" id="MFC6591176.1"/>
    </source>
</evidence>
<dbReference type="Proteomes" id="UP001596297">
    <property type="component" value="Unassembled WGS sequence"/>
</dbReference>
<dbReference type="Gene3D" id="3.40.250.10">
    <property type="entry name" value="Rhodanese-like domain"/>
    <property type="match status" value="1"/>
</dbReference>
<dbReference type="InterPro" id="IPR036873">
    <property type="entry name" value="Rhodanese-like_dom_sf"/>
</dbReference>
<name>A0ABW1YA86_9DEIO</name>
<organism evidence="2 3">
    <name type="scientific">Deinococcus lacus</name>
    <dbReference type="NCBI Taxonomy" id="392561"/>
    <lineage>
        <taxon>Bacteria</taxon>
        <taxon>Thermotogati</taxon>
        <taxon>Deinococcota</taxon>
        <taxon>Deinococci</taxon>
        <taxon>Deinococcales</taxon>
        <taxon>Deinococcaceae</taxon>
        <taxon>Deinococcus</taxon>
    </lineage>
</organism>
<keyword evidence="3" id="KW-1185">Reference proteome</keyword>
<accession>A0ABW1YA86</accession>
<proteinExistence type="predicted"/>
<protein>
    <submittedName>
        <fullName evidence="2">Rhodanese-like domain-containing protein</fullName>
    </submittedName>
</protein>
<sequence>MDTPVSFPQGLGTVIDLRPQELRFADPLERLISARVQPVSLAAIEAGEHGLTPELGHLTVICERGLRSGLAAQYLRADGLDAAAYPGGVPALRRALAGDD</sequence>
<dbReference type="EMBL" id="JBHSWD010000001">
    <property type="protein sequence ID" value="MFC6591176.1"/>
    <property type="molecule type" value="Genomic_DNA"/>
</dbReference>
<comment type="caution">
    <text evidence="2">The sequence shown here is derived from an EMBL/GenBank/DDBJ whole genome shotgun (WGS) entry which is preliminary data.</text>
</comment>
<evidence type="ECO:0000259" key="1">
    <source>
        <dbReference type="PROSITE" id="PS50206"/>
    </source>
</evidence>
<dbReference type="RefSeq" id="WP_380082184.1">
    <property type="nucleotide sequence ID" value="NZ_JBHSWD010000001.1"/>
</dbReference>
<evidence type="ECO:0000313" key="3">
    <source>
        <dbReference type="Proteomes" id="UP001596297"/>
    </source>
</evidence>
<feature type="domain" description="Rhodanese" evidence="1">
    <location>
        <begin position="60"/>
        <end position="97"/>
    </location>
</feature>
<reference evidence="3" key="1">
    <citation type="journal article" date="2019" name="Int. J. Syst. Evol. Microbiol.">
        <title>The Global Catalogue of Microorganisms (GCM) 10K type strain sequencing project: providing services to taxonomists for standard genome sequencing and annotation.</title>
        <authorList>
            <consortium name="The Broad Institute Genomics Platform"/>
            <consortium name="The Broad Institute Genome Sequencing Center for Infectious Disease"/>
            <person name="Wu L."/>
            <person name="Ma J."/>
        </authorList>
    </citation>
    <scope>NUCLEOTIDE SEQUENCE [LARGE SCALE GENOMIC DNA]</scope>
    <source>
        <strain evidence="3">CGMCC 1.15772</strain>
    </source>
</reference>
<dbReference type="PROSITE" id="PS50206">
    <property type="entry name" value="RHODANESE_3"/>
    <property type="match status" value="1"/>
</dbReference>